<dbReference type="Proteomes" id="UP000594262">
    <property type="component" value="Unplaced"/>
</dbReference>
<feature type="region of interest" description="Disordered" evidence="2">
    <location>
        <begin position="1"/>
        <end position="65"/>
    </location>
</feature>
<feature type="compositionally biased region" description="Basic and acidic residues" evidence="2">
    <location>
        <begin position="336"/>
        <end position="354"/>
    </location>
</feature>
<dbReference type="GeneID" id="136801611"/>
<protein>
    <submittedName>
        <fullName evidence="3">Uncharacterized protein</fullName>
    </submittedName>
</protein>
<keyword evidence="1" id="KW-0175">Coiled coil</keyword>
<feature type="coiled-coil region" evidence="1">
    <location>
        <begin position="83"/>
        <end position="117"/>
    </location>
</feature>
<dbReference type="InterPro" id="IPR028101">
    <property type="entry name" value="DUF4616"/>
</dbReference>
<sequence>MGKRASVPAEPTSTPGGVMVIYPQNKKKKSSTPKQSNNNKSLDNSRISGISMLDDSRANGSDVSQRDFDRLKDNFNKSIMSVRQKNKAEVASLKSDITELQKNVLELQRLFEMSNQRRRRRRPEVPGNVSYHVHVAYDGLGIDNQWSTGSKFSSQRNVEVTTKVINKVKDMELGVEDDVILEAVKTYFQTQKRNDREPPSAPITRKRTTRRHNLFKARSKVVNSAGSLDDKQLWSKASPALMSDQETDGEDAGAGKYRRYVSRRPEWRAGRLNDLVERIDKAMQRQRNYGELSTRQPDLTKISNEVLSPEHRYAEEVIENEVNANTNGELEGEAYAEEHVAEFEAEADGSRMSESDFETSESDSDE</sequence>
<dbReference type="AlphaFoldDB" id="A0A7M5V170"/>
<keyword evidence="4" id="KW-1185">Reference proteome</keyword>
<proteinExistence type="predicted"/>
<feature type="region of interest" description="Disordered" evidence="2">
    <location>
        <begin position="191"/>
        <end position="211"/>
    </location>
</feature>
<dbReference type="PANTHER" id="PTHR14375">
    <property type="entry name" value="SIMILAR TO RIKEN CDNA 4931414P19"/>
    <property type="match status" value="1"/>
</dbReference>
<organism evidence="3 4">
    <name type="scientific">Clytia hemisphaerica</name>
    <dbReference type="NCBI Taxonomy" id="252671"/>
    <lineage>
        <taxon>Eukaryota</taxon>
        <taxon>Metazoa</taxon>
        <taxon>Cnidaria</taxon>
        <taxon>Hydrozoa</taxon>
        <taxon>Hydroidolina</taxon>
        <taxon>Leptothecata</taxon>
        <taxon>Obeliida</taxon>
        <taxon>Clytiidae</taxon>
        <taxon>Clytia</taxon>
    </lineage>
</organism>
<accession>A0A7M5V170</accession>
<dbReference type="OrthoDB" id="535509at2759"/>
<dbReference type="PANTHER" id="PTHR14375:SF2">
    <property type="entry name" value="SIMILAR TO RIKEN CDNA 4931414P19"/>
    <property type="match status" value="1"/>
</dbReference>
<evidence type="ECO:0000256" key="1">
    <source>
        <dbReference type="SAM" id="Coils"/>
    </source>
</evidence>
<evidence type="ECO:0000313" key="3">
    <source>
        <dbReference type="EnsemblMetazoa" id="CLYHEMP001717.2"/>
    </source>
</evidence>
<evidence type="ECO:0000256" key="2">
    <source>
        <dbReference type="SAM" id="MobiDB-lite"/>
    </source>
</evidence>
<dbReference type="RefSeq" id="XP_066914353.1">
    <property type="nucleotide sequence ID" value="XM_067058252.1"/>
</dbReference>
<evidence type="ECO:0000313" key="4">
    <source>
        <dbReference type="Proteomes" id="UP000594262"/>
    </source>
</evidence>
<name>A0A7M5V170_9CNID</name>
<feature type="compositionally biased region" description="Polar residues" evidence="2">
    <location>
        <begin position="32"/>
        <end position="48"/>
    </location>
</feature>
<feature type="compositionally biased region" description="Acidic residues" evidence="2">
    <location>
        <begin position="355"/>
        <end position="366"/>
    </location>
</feature>
<reference evidence="3" key="1">
    <citation type="submission" date="2021-01" db="UniProtKB">
        <authorList>
            <consortium name="EnsemblMetazoa"/>
        </authorList>
    </citation>
    <scope>IDENTIFICATION</scope>
</reference>
<feature type="region of interest" description="Disordered" evidence="2">
    <location>
        <begin position="324"/>
        <end position="366"/>
    </location>
</feature>
<dbReference type="EnsemblMetazoa" id="CLYHEMT001717.2">
    <property type="protein sequence ID" value="CLYHEMP001717.2"/>
    <property type="gene ID" value="CLYHEMG001717"/>
</dbReference>